<dbReference type="EMBL" id="MU004195">
    <property type="protein sequence ID" value="KAF2491290.1"/>
    <property type="molecule type" value="Genomic_DNA"/>
</dbReference>
<dbReference type="PANTHER" id="PTHR37402">
    <property type="entry name" value="GRAM DOMAIN-CONTAINING PROTEIN 4"/>
    <property type="match status" value="1"/>
</dbReference>
<feature type="transmembrane region" description="Helical" evidence="1">
    <location>
        <begin position="224"/>
        <end position="246"/>
    </location>
</feature>
<accession>A0A6A6QH20</accession>
<dbReference type="InterPro" id="IPR037847">
    <property type="entry name" value="GRAMDC4"/>
</dbReference>
<organism evidence="2 3">
    <name type="scientific">Lophium mytilinum</name>
    <dbReference type="NCBI Taxonomy" id="390894"/>
    <lineage>
        <taxon>Eukaryota</taxon>
        <taxon>Fungi</taxon>
        <taxon>Dikarya</taxon>
        <taxon>Ascomycota</taxon>
        <taxon>Pezizomycotina</taxon>
        <taxon>Dothideomycetes</taxon>
        <taxon>Pleosporomycetidae</taxon>
        <taxon>Mytilinidiales</taxon>
        <taxon>Mytilinidiaceae</taxon>
        <taxon>Lophium</taxon>
    </lineage>
</organism>
<dbReference type="GO" id="GO:0006915">
    <property type="term" value="P:apoptotic process"/>
    <property type="evidence" value="ECO:0007669"/>
    <property type="project" value="InterPro"/>
</dbReference>
<protein>
    <submittedName>
        <fullName evidence="2">Uncharacterized protein</fullName>
    </submittedName>
</protein>
<feature type="transmembrane region" description="Helical" evidence="1">
    <location>
        <begin position="252"/>
        <end position="271"/>
    </location>
</feature>
<dbReference type="Proteomes" id="UP000799750">
    <property type="component" value="Unassembled WGS sequence"/>
</dbReference>
<evidence type="ECO:0000313" key="3">
    <source>
        <dbReference type="Proteomes" id="UP000799750"/>
    </source>
</evidence>
<name>A0A6A6QH20_9PEZI</name>
<dbReference type="OrthoDB" id="1708389at2759"/>
<keyword evidence="1" id="KW-1133">Transmembrane helix</keyword>
<sequence>MKERQSTFVRWTLDRHVTKVRVMPRDTFTRKSRAQFETKNTEGDIVMDWKAYGQHLLIFYAQQYGGQYIGFASDPPTPSKETILPNIERLIVASSPFQEFIMTTRRVYRWESRAETAKYLLIYLTLWYLNLILPGVLTAILYFVVERRVNRNTLENLREDIKHREDVNRTALSLTEFIEKKGDEKWANDLLEGSGSWLMIQLADLAGFFESMRNFYEWTVPSRTMATLSILVIAILITTLAPVWLLAKSATLGAGVMFFGLFPVATNFPEYRLLVSPSKRLFWNVPTHAEWTIKYIQAEGAHYAEQATPSPAALSTKVASGPEDLHDYGFYTAHHDDSTGHLIISASSVRFVSNVGHRVHWHLPYDQISNLEKLDRLVTKNMPTVKNDSGKDLRLVSKAGKEWVLMNLDQRDQAFSQIVGFSATVWQVVW</sequence>
<reference evidence="2" key="1">
    <citation type="journal article" date="2020" name="Stud. Mycol.">
        <title>101 Dothideomycetes genomes: a test case for predicting lifestyles and emergence of pathogens.</title>
        <authorList>
            <person name="Haridas S."/>
            <person name="Albert R."/>
            <person name="Binder M."/>
            <person name="Bloem J."/>
            <person name="Labutti K."/>
            <person name="Salamov A."/>
            <person name="Andreopoulos B."/>
            <person name="Baker S."/>
            <person name="Barry K."/>
            <person name="Bills G."/>
            <person name="Bluhm B."/>
            <person name="Cannon C."/>
            <person name="Castanera R."/>
            <person name="Culley D."/>
            <person name="Daum C."/>
            <person name="Ezra D."/>
            <person name="Gonzalez J."/>
            <person name="Henrissat B."/>
            <person name="Kuo A."/>
            <person name="Liang C."/>
            <person name="Lipzen A."/>
            <person name="Lutzoni F."/>
            <person name="Magnuson J."/>
            <person name="Mondo S."/>
            <person name="Nolan M."/>
            <person name="Ohm R."/>
            <person name="Pangilinan J."/>
            <person name="Park H.-J."/>
            <person name="Ramirez L."/>
            <person name="Alfaro M."/>
            <person name="Sun H."/>
            <person name="Tritt A."/>
            <person name="Yoshinaga Y."/>
            <person name="Zwiers L.-H."/>
            <person name="Turgeon B."/>
            <person name="Goodwin S."/>
            <person name="Spatafora J."/>
            <person name="Crous P."/>
            <person name="Grigoriev I."/>
        </authorList>
    </citation>
    <scope>NUCLEOTIDE SEQUENCE</scope>
    <source>
        <strain evidence="2">CBS 269.34</strain>
    </source>
</reference>
<dbReference type="AlphaFoldDB" id="A0A6A6QH20"/>
<keyword evidence="3" id="KW-1185">Reference proteome</keyword>
<evidence type="ECO:0000313" key="2">
    <source>
        <dbReference type="EMBL" id="KAF2491290.1"/>
    </source>
</evidence>
<gene>
    <name evidence="2" type="ORF">BU16DRAFT_515579</name>
</gene>
<keyword evidence="1" id="KW-0472">Membrane</keyword>
<evidence type="ECO:0000256" key="1">
    <source>
        <dbReference type="SAM" id="Phobius"/>
    </source>
</evidence>
<proteinExistence type="predicted"/>
<dbReference type="PANTHER" id="PTHR37402:SF1">
    <property type="entry name" value="GRAM DOMAIN-CONTAINING PROTEIN 4"/>
    <property type="match status" value="1"/>
</dbReference>
<keyword evidence="1" id="KW-0812">Transmembrane</keyword>
<feature type="transmembrane region" description="Helical" evidence="1">
    <location>
        <begin position="119"/>
        <end position="145"/>
    </location>
</feature>